<dbReference type="PANTHER" id="PTHR43792">
    <property type="entry name" value="GNAT FAMILY, PUTATIVE (AFU_ORTHOLOGUE AFUA_3G00765)-RELATED-RELATED"/>
    <property type="match status" value="1"/>
</dbReference>
<evidence type="ECO:0000313" key="2">
    <source>
        <dbReference type="EMBL" id="MBD2772540.1"/>
    </source>
</evidence>
<dbReference type="GO" id="GO:0016747">
    <property type="term" value="F:acyltransferase activity, transferring groups other than amino-acyl groups"/>
    <property type="evidence" value="ECO:0007669"/>
    <property type="project" value="InterPro"/>
</dbReference>
<organism evidence="2 3">
    <name type="scientific">Iningainema tapete BLCC-T55</name>
    <dbReference type="NCBI Taxonomy" id="2748662"/>
    <lineage>
        <taxon>Bacteria</taxon>
        <taxon>Bacillati</taxon>
        <taxon>Cyanobacteriota</taxon>
        <taxon>Cyanophyceae</taxon>
        <taxon>Nostocales</taxon>
        <taxon>Scytonemataceae</taxon>
        <taxon>Iningainema tapete</taxon>
    </lineage>
</organism>
<accession>A0A8J6XG73</accession>
<sequence length="175" mass="19375">MQKLRFVTQRLELVALYPELARAAVDNRIQLAQLLNAKVPEEFPPEIMADVMEIFAQKLEADPGLVGWWGWYLVLNELDLERVLIGCAGFNGYPDAEGNLLLGYSVLDVYQGKGYASEAVGGLLHWAFEQPQVMGVMAETFPNHIASIRVMEKNSMVLLGEGSDSGTVRYGIGRS</sequence>
<dbReference type="InterPro" id="IPR000182">
    <property type="entry name" value="GNAT_dom"/>
</dbReference>
<dbReference type="RefSeq" id="WP_190827225.1">
    <property type="nucleotide sequence ID" value="NZ_CAWPPI010000040.1"/>
</dbReference>
<keyword evidence="3" id="KW-1185">Reference proteome</keyword>
<dbReference type="AlphaFoldDB" id="A0A8J6XG73"/>
<dbReference type="Proteomes" id="UP000629098">
    <property type="component" value="Unassembled WGS sequence"/>
</dbReference>
<dbReference type="InterPro" id="IPR016181">
    <property type="entry name" value="Acyl_CoA_acyltransferase"/>
</dbReference>
<dbReference type="EMBL" id="JACXAE010000040">
    <property type="protein sequence ID" value="MBD2772540.1"/>
    <property type="molecule type" value="Genomic_DNA"/>
</dbReference>
<dbReference type="Pfam" id="PF13302">
    <property type="entry name" value="Acetyltransf_3"/>
    <property type="match status" value="1"/>
</dbReference>
<proteinExistence type="predicted"/>
<gene>
    <name evidence="2" type="ORF">ICL16_10745</name>
</gene>
<dbReference type="InterPro" id="IPR051531">
    <property type="entry name" value="N-acetyltransferase"/>
</dbReference>
<dbReference type="PANTHER" id="PTHR43792:SF13">
    <property type="entry name" value="ACETYLTRANSFERASE"/>
    <property type="match status" value="1"/>
</dbReference>
<evidence type="ECO:0000259" key="1">
    <source>
        <dbReference type="PROSITE" id="PS51186"/>
    </source>
</evidence>
<comment type="caution">
    <text evidence="2">The sequence shown here is derived from an EMBL/GenBank/DDBJ whole genome shotgun (WGS) entry which is preliminary data.</text>
</comment>
<dbReference type="Gene3D" id="3.40.630.30">
    <property type="match status" value="1"/>
</dbReference>
<reference evidence="2" key="1">
    <citation type="submission" date="2020-09" db="EMBL/GenBank/DDBJ databases">
        <title>Iningainema tapete sp. nov. (Scytonemataceae, Cyanobacteria) from greenhouses in central Florida (USA) produces two types of nodularin with biosynthetic potential for microcystin-LR and anabaenopeptins.</title>
        <authorList>
            <person name="Berthold D.E."/>
            <person name="Lefler F.W."/>
            <person name="Huang I.-S."/>
            <person name="Abdulla H."/>
            <person name="Zimba P.V."/>
            <person name="Laughinghouse H.D. IV."/>
        </authorList>
    </citation>
    <scope>NUCLEOTIDE SEQUENCE</scope>
    <source>
        <strain evidence="2">BLCCT55</strain>
    </source>
</reference>
<dbReference type="PROSITE" id="PS51186">
    <property type="entry name" value="GNAT"/>
    <property type="match status" value="1"/>
</dbReference>
<protein>
    <submittedName>
        <fullName evidence="2">GNAT family N-acetyltransferase</fullName>
    </submittedName>
</protein>
<name>A0A8J6XG73_9CYAN</name>
<evidence type="ECO:0000313" key="3">
    <source>
        <dbReference type="Proteomes" id="UP000629098"/>
    </source>
</evidence>
<feature type="domain" description="N-acetyltransferase" evidence="1">
    <location>
        <begin position="18"/>
        <end position="175"/>
    </location>
</feature>
<dbReference type="SUPFAM" id="SSF55729">
    <property type="entry name" value="Acyl-CoA N-acyltransferases (Nat)"/>
    <property type="match status" value="1"/>
</dbReference>